<proteinExistence type="predicted"/>
<name>A0ABS1THS2_9BACI</name>
<keyword evidence="2" id="KW-1185">Reference proteome</keyword>
<gene>
    <name evidence="1" type="ORF">JK635_01270</name>
</gene>
<comment type="caution">
    <text evidence="1">The sequence shown here is derived from an EMBL/GenBank/DDBJ whole genome shotgun (WGS) entry which is preliminary data.</text>
</comment>
<organism evidence="1 2">
    <name type="scientific">Neobacillus paridis</name>
    <dbReference type="NCBI Taxonomy" id="2803862"/>
    <lineage>
        <taxon>Bacteria</taxon>
        <taxon>Bacillati</taxon>
        <taxon>Bacillota</taxon>
        <taxon>Bacilli</taxon>
        <taxon>Bacillales</taxon>
        <taxon>Bacillaceae</taxon>
        <taxon>Neobacillus</taxon>
    </lineage>
</organism>
<accession>A0ABS1THS2</accession>
<evidence type="ECO:0000313" key="2">
    <source>
        <dbReference type="Proteomes" id="UP000623967"/>
    </source>
</evidence>
<reference evidence="1 2" key="1">
    <citation type="submission" date="2021-01" db="EMBL/GenBank/DDBJ databases">
        <title>Genome public.</title>
        <authorList>
            <person name="Liu C."/>
            <person name="Sun Q."/>
        </authorList>
    </citation>
    <scope>NUCLEOTIDE SEQUENCE [LARGE SCALE GENOMIC DNA]</scope>
    <source>
        <strain evidence="1 2">YIM B02564</strain>
    </source>
</reference>
<evidence type="ECO:0000313" key="1">
    <source>
        <dbReference type="EMBL" id="MBL4950874.1"/>
    </source>
</evidence>
<dbReference type="EMBL" id="JAESWB010000005">
    <property type="protein sequence ID" value="MBL4950874.1"/>
    <property type="molecule type" value="Genomic_DNA"/>
</dbReference>
<dbReference type="Proteomes" id="UP000623967">
    <property type="component" value="Unassembled WGS sequence"/>
</dbReference>
<dbReference type="RefSeq" id="WP_202651633.1">
    <property type="nucleotide sequence ID" value="NZ_JAESWB010000005.1"/>
</dbReference>
<sequence>MNDVLHPENCGIVEKSLSDEKNRKPVGTIQSVTRDYYIKMAEEDEKAYHLFLQLKDGETLSTNEKIWLETIIRYVSILYDNLHLMNGY</sequence>
<protein>
    <submittedName>
        <fullName evidence="1">Uncharacterized protein</fullName>
    </submittedName>
</protein>